<dbReference type="Proteomes" id="UP000267844">
    <property type="component" value="Unassembled WGS sequence"/>
</dbReference>
<dbReference type="Gene3D" id="3.10.129.10">
    <property type="entry name" value="Hotdog Thioesterase"/>
    <property type="match status" value="1"/>
</dbReference>
<sequence>MQKHNFMKVNQEIDIQQFLPHREPMLFVDKISWIEKTYVEALFTIKSDQLFIQNEYFAEVGLLENMAQVCSTIIGQNYFINFSDVHKGDVIGFISSIKQAEIMQLPKVNQTIITKATLLEVFDYDEFTISLMQAKVILNDEIIATATMNLMLQNHKK</sequence>
<reference evidence="1 2" key="1">
    <citation type="submission" date="2018-10" db="EMBL/GenBank/DDBJ databases">
        <title>Transmission dynamics of multidrug resistant bacteria on intensive care unit surfaces.</title>
        <authorList>
            <person name="D'Souza A.W."/>
            <person name="Potter R.F."/>
            <person name="Wallace M."/>
            <person name="Shupe A."/>
            <person name="Patel S."/>
            <person name="Sun S."/>
            <person name="Gul D."/>
            <person name="Kwon J.H."/>
            <person name="Andleeb S."/>
            <person name="Burnham C.-A.D."/>
            <person name="Dantas G."/>
        </authorList>
    </citation>
    <scope>NUCLEOTIDE SEQUENCE [LARGE SCALE GENOMIC DNA]</scope>
    <source>
        <strain evidence="1 2">WF_348</strain>
    </source>
</reference>
<name>A0A3R8Z742_9FLAO</name>
<protein>
    <submittedName>
        <fullName evidence="1">ABC transporter permease</fullName>
    </submittedName>
</protein>
<evidence type="ECO:0000313" key="2">
    <source>
        <dbReference type="Proteomes" id="UP000267844"/>
    </source>
</evidence>
<gene>
    <name evidence="1" type="ORF">EGI89_12155</name>
</gene>
<dbReference type="Pfam" id="PF22817">
    <property type="entry name" value="ApeP-like"/>
    <property type="match status" value="1"/>
</dbReference>
<comment type="caution">
    <text evidence="1">The sequence shown here is derived from an EMBL/GenBank/DDBJ whole genome shotgun (WGS) entry which is preliminary data.</text>
</comment>
<dbReference type="AlphaFoldDB" id="A0A3R8Z742"/>
<dbReference type="InterPro" id="IPR016776">
    <property type="entry name" value="ApeP-like_dehydratase"/>
</dbReference>
<dbReference type="SUPFAM" id="SSF54637">
    <property type="entry name" value="Thioesterase/thiol ester dehydrase-isomerase"/>
    <property type="match status" value="1"/>
</dbReference>
<dbReference type="InterPro" id="IPR029069">
    <property type="entry name" value="HotDog_dom_sf"/>
</dbReference>
<dbReference type="EMBL" id="RHPO01000031">
    <property type="protein sequence ID" value="RRT89552.1"/>
    <property type="molecule type" value="Genomic_DNA"/>
</dbReference>
<evidence type="ECO:0000313" key="1">
    <source>
        <dbReference type="EMBL" id="RRT89552.1"/>
    </source>
</evidence>
<accession>A0A3R8Z742</accession>
<proteinExistence type="predicted"/>
<organism evidence="1 2">
    <name type="scientific">Empedobacter falsenii</name>
    <dbReference type="NCBI Taxonomy" id="343874"/>
    <lineage>
        <taxon>Bacteria</taxon>
        <taxon>Pseudomonadati</taxon>
        <taxon>Bacteroidota</taxon>
        <taxon>Flavobacteriia</taxon>
        <taxon>Flavobacteriales</taxon>
        <taxon>Weeksellaceae</taxon>
        <taxon>Empedobacter</taxon>
    </lineage>
</organism>